<evidence type="ECO:0000313" key="2">
    <source>
        <dbReference type="EMBL" id="GAO31288.1"/>
    </source>
</evidence>
<organism evidence="2 3">
    <name type="scientific">Geofilum rubicundum JCM 15548</name>
    <dbReference type="NCBI Taxonomy" id="1236989"/>
    <lineage>
        <taxon>Bacteria</taxon>
        <taxon>Pseudomonadati</taxon>
        <taxon>Bacteroidota</taxon>
        <taxon>Bacteroidia</taxon>
        <taxon>Marinilabiliales</taxon>
        <taxon>Marinilabiliaceae</taxon>
        <taxon>Geofilum</taxon>
    </lineage>
</organism>
<dbReference type="GO" id="GO:0006281">
    <property type="term" value="P:DNA repair"/>
    <property type="evidence" value="ECO:0007669"/>
    <property type="project" value="UniProtKB-KW"/>
</dbReference>
<dbReference type="GO" id="GO:0009380">
    <property type="term" value="C:excinuclease repair complex"/>
    <property type="evidence" value="ECO:0007669"/>
    <property type="project" value="TreeGrafter"/>
</dbReference>
<dbReference type="InterPro" id="IPR001162">
    <property type="entry name" value="UvrC_RNase_H_dom"/>
</dbReference>
<dbReference type="Gene3D" id="1.10.150.20">
    <property type="entry name" value="5' to 3' exonuclease, C-terminal subdomain"/>
    <property type="match status" value="1"/>
</dbReference>
<dbReference type="SUPFAM" id="SSF47781">
    <property type="entry name" value="RuvA domain 2-like"/>
    <property type="match status" value="1"/>
</dbReference>
<dbReference type="Proteomes" id="UP000032900">
    <property type="component" value="Unassembled WGS sequence"/>
</dbReference>
<dbReference type="STRING" id="1236989.JCM15548_13637"/>
<keyword evidence="3" id="KW-1185">Reference proteome</keyword>
<protein>
    <submittedName>
        <fullName evidence="2">Excinuclease ABC subunit C</fullName>
    </submittedName>
</protein>
<sequence length="129" mass="14297">MNAIRQLDLVGQIVVIGIAKRLEEIFYPGDPVPLYLDKNTSSLKIIQHLRNEAHRFGISFHRDKRSKGALVSQLTSIPGIGDKSMESLMLQFRSLSGIKSATLEELTGVVGAARAKAIVEFFSKEETQK</sequence>
<dbReference type="InterPro" id="IPR010994">
    <property type="entry name" value="RuvA_2-like"/>
</dbReference>
<dbReference type="InterPro" id="IPR038476">
    <property type="entry name" value="UvrC_RNase_H_dom_sf"/>
</dbReference>
<dbReference type="PANTHER" id="PTHR30562">
    <property type="entry name" value="UVRC/OXIDOREDUCTASE"/>
    <property type="match status" value="1"/>
</dbReference>
<gene>
    <name evidence="2" type="ORF">JCM15548_13637</name>
</gene>
<dbReference type="GO" id="GO:0009381">
    <property type="term" value="F:excinuclease ABC activity"/>
    <property type="evidence" value="ECO:0007669"/>
    <property type="project" value="InterPro"/>
</dbReference>
<feature type="domain" description="UvrC family homology region profile" evidence="1">
    <location>
        <begin position="3"/>
        <end position="58"/>
    </location>
</feature>
<dbReference type="AlphaFoldDB" id="A0A0E9M153"/>
<accession>A0A0E9M153</accession>
<dbReference type="InterPro" id="IPR050066">
    <property type="entry name" value="UvrABC_protein_C"/>
</dbReference>
<evidence type="ECO:0000313" key="3">
    <source>
        <dbReference type="Proteomes" id="UP000032900"/>
    </source>
</evidence>
<proteinExistence type="predicted"/>
<dbReference type="Pfam" id="PF14520">
    <property type="entry name" value="HHH_5"/>
    <property type="match status" value="1"/>
</dbReference>
<dbReference type="Gene3D" id="3.30.420.340">
    <property type="entry name" value="UvrC, RNAse H endonuclease domain"/>
    <property type="match status" value="1"/>
</dbReference>
<evidence type="ECO:0000259" key="1">
    <source>
        <dbReference type="Pfam" id="PF08459"/>
    </source>
</evidence>
<reference evidence="2 3" key="1">
    <citation type="journal article" date="2015" name="Microbes Environ.">
        <title>Distribution and evolution of nitrogen fixation genes in the phylum bacteroidetes.</title>
        <authorList>
            <person name="Inoue J."/>
            <person name="Oshima K."/>
            <person name="Suda W."/>
            <person name="Sakamoto M."/>
            <person name="Iino T."/>
            <person name="Noda S."/>
            <person name="Hongoh Y."/>
            <person name="Hattori M."/>
            <person name="Ohkuma M."/>
        </authorList>
    </citation>
    <scope>NUCLEOTIDE SEQUENCE [LARGE SCALE GENOMIC DNA]</scope>
    <source>
        <strain evidence="2">JCM 15548</strain>
    </source>
</reference>
<name>A0A0E9M153_9BACT</name>
<dbReference type="Pfam" id="PF08459">
    <property type="entry name" value="UvrC_RNaseH_dom"/>
    <property type="match status" value="1"/>
</dbReference>
<comment type="caution">
    <text evidence="2">The sequence shown here is derived from an EMBL/GenBank/DDBJ whole genome shotgun (WGS) entry which is preliminary data.</text>
</comment>
<dbReference type="PANTHER" id="PTHR30562:SF1">
    <property type="entry name" value="UVRABC SYSTEM PROTEIN C"/>
    <property type="match status" value="1"/>
</dbReference>
<dbReference type="EMBL" id="BAZW01000043">
    <property type="protein sequence ID" value="GAO31288.1"/>
    <property type="molecule type" value="Genomic_DNA"/>
</dbReference>